<comment type="similarity">
    <text evidence="3">Belongs to the VTA1 family.</text>
</comment>
<sequence>MLIDQQTQRGDPSSFERLLTQLKMVTVSDIPVGLQNDKSVTPYLARAAELAEFEPVISYYCKFYVLDYILTNKLHGKDKEIEAFTLNLLDEIEVLKKSSEGDESQDFQKVLNDKKLSIQIVMTFAFKLFNNCMESVTKYTGDQAGVASKIRATLVFLSLLRLFDENEDDISGATQGKITTTEEWRKLYGTKVKVLKLQLSKLIKGEIEIYVDEAELSREFDELTFENTPLEDEINKNTLEGEDASESNIPDFKQPSSPPPFIDAESDEGLPVLPGAPRTAPDDNEIHLPGAPSFLPDEDVVVPGMNDGPIHYIPKTSNNTKKDHSKPSAQVPVSTPAVDLTPTNITEILDTTEVISKAQKRCRFAISALNYEDYTTAEAELVEALELVRCLKREHR</sequence>
<dbReference type="RefSeq" id="XP_043050281.1">
    <property type="nucleotide sequence ID" value="XM_043195084.1"/>
</dbReference>
<dbReference type="GO" id="GO:0005771">
    <property type="term" value="C:multivesicular body"/>
    <property type="evidence" value="ECO:0007669"/>
    <property type="project" value="TreeGrafter"/>
</dbReference>
<evidence type="ECO:0000256" key="7">
    <source>
        <dbReference type="ARBA" id="ARBA00022927"/>
    </source>
</evidence>
<evidence type="ECO:0000313" key="12">
    <source>
        <dbReference type="EMBL" id="KAG7194734.1"/>
    </source>
</evidence>
<dbReference type="InterPro" id="IPR041212">
    <property type="entry name" value="Vta1_C"/>
</dbReference>
<evidence type="ECO:0000256" key="8">
    <source>
        <dbReference type="ARBA" id="ARBA00023136"/>
    </source>
</evidence>
<keyword evidence="5" id="KW-0963">Cytoplasm</keyword>
<dbReference type="AlphaFoldDB" id="A0A9P7VB58"/>
<keyword evidence="8" id="KW-0472">Membrane</keyword>
<feature type="domain" description="Vta1 C-terminal" evidence="11">
    <location>
        <begin position="353"/>
        <end position="387"/>
    </location>
</feature>
<dbReference type="InterPro" id="IPR023175">
    <property type="entry name" value="Vta1/CALS_N_sf"/>
</dbReference>
<accession>A0A9P7VB58</accession>
<evidence type="ECO:0000259" key="10">
    <source>
        <dbReference type="Pfam" id="PF04652"/>
    </source>
</evidence>
<gene>
    <name evidence="12" type="ORF">KQ657_004413</name>
</gene>
<dbReference type="GO" id="GO:0015031">
    <property type="term" value="P:protein transport"/>
    <property type="evidence" value="ECO:0007669"/>
    <property type="project" value="UniProtKB-KW"/>
</dbReference>
<dbReference type="Proteomes" id="UP000790833">
    <property type="component" value="Unassembled WGS sequence"/>
</dbReference>
<dbReference type="GeneID" id="66117787"/>
<protein>
    <recommendedName>
        <fullName evidence="14">Vacuolar protein sorting-associated protein VTA1</fullName>
    </recommendedName>
</protein>
<dbReference type="PANTHER" id="PTHR46009">
    <property type="entry name" value="VACUOLAR PROTEIN SORTING-ASSOCIATED PROTEIN VTA1 HOMOLOG"/>
    <property type="match status" value="1"/>
</dbReference>
<feature type="domain" description="Vta1/callose synthase N-terminal" evidence="10">
    <location>
        <begin position="39"/>
        <end position="206"/>
    </location>
</feature>
<dbReference type="InterPro" id="IPR044538">
    <property type="entry name" value="Vta1-like"/>
</dbReference>
<evidence type="ECO:0000259" key="11">
    <source>
        <dbReference type="Pfam" id="PF18097"/>
    </source>
</evidence>
<dbReference type="GO" id="GO:0032511">
    <property type="term" value="P:late endosome to vacuole transport via multivesicular body sorting pathway"/>
    <property type="evidence" value="ECO:0007669"/>
    <property type="project" value="InterPro"/>
</dbReference>
<dbReference type="Pfam" id="PF18097">
    <property type="entry name" value="Vta1_C"/>
    <property type="match status" value="1"/>
</dbReference>
<evidence type="ECO:0000256" key="1">
    <source>
        <dbReference type="ARBA" id="ARBA00004481"/>
    </source>
</evidence>
<dbReference type="GO" id="GO:0010008">
    <property type="term" value="C:endosome membrane"/>
    <property type="evidence" value="ECO:0007669"/>
    <property type="project" value="UniProtKB-SubCell"/>
</dbReference>
<dbReference type="InterPro" id="IPR039431">
    <property type="entry name" value="Vta1/CALS_N"/>
</dbReference>
<evidence type="ECO:0008006" key="14">
    <source>
        <dbReference type="Google" id="ProtNLM"/>
    </source>
</evidence>
<evidence type="ECO:0000256" key="6">
    <source>
        <dbReference type="ARBA" id="ARBA00022753"/>
    </source>
</evidence>
<feature type="region of interest" description="Disordered" evidence="9">
    <location>
        <begin position="241"/>
        <end position="260"/>
    </location>
</feature>
<dbReference type="OrthoDB" id="391137at2759"/>
<keyword evidence="13" id="KW-1185">Reference proteome</keyword>
<keyword evidence="4" id="KW-0813">Transport</keyword>
<proteinExistence type="inferred from homology"/>
<keyword evidence="6" id="KW-0967">Endosome</keyword>
<reference evidence="12" key="1">
    <citation type="submission" date="2021-03" db="EMBL/GenBank/DDBJ databases">
        <authorList>
            <person name="Palmer J.M."/>
        </authorList>
    </citation>
    <scope>NUCLEOTIDE SEQUENCE</scope>
    <source>
        <strain evidence="12">ARV_011</strain>
    </source>
</reference>
<comment type="subcellular location">
    <subcellularLocation>
        <location evidence="2">Cytoplasm</location>
    </subcellularLocation>
    <subcellularLocation>
        <location evidence="1">Endosome membrane</location>
        <topology evidence="1">Peripheral membrane protein</topology>
    </subcellularLocation>
</comment>
<evidence type="ECO:0000256" key="3">
    <source>
        <dbReference type="ARBA" id="ARBA00007895"/>
    </source>
</evidence>
<feature type="region of interest" description="Disordered" evidence="9">
    <location>
        <begin position="316"/>
        <end position="335"/>
    </location>
</feature>
<evidence type="ECO:0000256" key="5">
    <source>
        <dbReference type="ARBA" id="ARBA00022490"/>
    </source>
</evidence>
<evidence type="ECO:0000313" key="13">
    <source>
        <dbReference type="Proteomes" id="UP000790833"/>
    </source>
</evidence>
<comment type="caution">
    <text evidence="12">The sequence shown here is derived from an EMBL/GenBank/DDBJ whole genome shotgun (WGS) entry which is preliminary data.</text>
</comment>
<organism evidence="12 13">
    <name type="scientific">Scheffersomyces spartinae</name>
    <dbReference type="NCBI Taxonomy" id="45513"/>
    <lineage>
        <taxon>Eukaryota</taxon>
        <taxon>Fungi</taxon>
        <taxon>Dikarya</taxon>
        <taxon>Ascomycota</taxon>
        <taxon>Saccharomycotina</taxon>
        <taxon>Pichiomycetes</taxon>
        <taxon>Debaryomycetaceae</taxon>
        <taxon>Scheffersomyces</taxon>
    </lineage>
</organism>
<keyword evidence="7" id="KW-0653">Protein transport</keyword>
<evidence type="ECO:0000256" key="4">
    <source>
        <dbReference type="ARBA" id="ARBA00022448"/>
    </source>
</evidence>
<dbReference type="Gene3D" id="1.25.40.270">
    <property type="entry name" value="Vacuolar protein sorting-associated protein vta1"/>
    <property type="match status" value="1"/>
</dbReference>
<evidence type="ECO:0000256" key="9">
    <source>
        <dbReference type="SAM" id="MobiDB-lite"/>
    </source>
</evidence>
<evidence type="ECO:0000256" key="2">
    <source>
        <dbReference type="ARBA" id="ARBA00004496"/>
    </source>
</evidence>
<dbReference type="Pfam" id="PF04652">
    <property type="entry name" value="Vta1"/>
    <property type="match status" value="1"/>
</dbReference>
<dbReference type="EMBL" id="JAHMUF010000006">
    <property type="protein sequence ID" value="KAG7194734.1"/>
    <property type="molecule type" value="Genomic_DNA"/>
</dbReference>
<dbReference type="PANTHER" id="PTHR46009:SF1">
    <property type="entry name" value="VACUOLAR PROTEIN SORTING-ASSOCIATED PROTEIN VTA1 HOMOLOG"/>
    <property type="match status" value="1"/>
</dbReference>
<dbReference type="Gene3D" id="1.20.5.420">
    <property type="entry name" value="Immunoglobulin FC, subunit C"/>
    <property type="match status" value="1"/>
</dbReference>
<name>A0A9P7VB58_9ASCO</name>